<dbReference type="CDD" id="cd04878">
    <property type="entry name" value="ACT_AHAS"/>
    <property type="match status" value="1"/>
</dbReference>
<comment type="pathway">
    <text evidence="2 6">Amino-acid biosynthesis; L-valine biosynthesis; L-valine from pyruvate: step 1/4.</text>
</comment>
<feature type="domain" description="ACT" evidence="7">
    <location>
        <begin position="9"/>
        <end position="83"/>
    </location>
</feature>
<dbReference type="GO" id="GO:0005829">
    <property type="term" value="C:cytosol"/>
    <property type="evidence" value="ECO:0007669"/>
    <property type="project" value="TreeGrafter"/>
</dbReference>
<keyword evidence="6 8" id="KW-0808">Transferase</keyword>
<gene>
    <name evidence="8" type="primary">ilvN</name>
    <name evidence="8" type="ORF">HA222_01810</name>
    <name evidence="9" type="ORF">HA227_03490</name>
    <name evidence="10" type="ORF">J4478_00480</name>
</gene>
<keyword evidence="4 6" id="KW-0028">Amino-acid biosynthesis</keyword>
<dbReference type="GO" id="GO:0009099">
    <property type="term" value="P:L-valine biosynthetic process"/>
    <property type="evidence" value="ECO:0007669"/>
    <property type="project" value="UniProtKB-UniRule"/>
</dbReference>
<proteinExistence type="inferred from homology"/>
<dbReference type="PANTHER" id="PTHR30239">
    <property type="entry name" value="ACETOLACTATE SYNTHASE SMALL SUBUNIT"/>
    <property type="match status" value="1"/>
</dbReference>
<evidence type="ECO:0000313" key="11">
    <source>
        <dbReference type="Proteomes" id="UP000590964"/>
    </source>
</evidence>
<dbReference type="GO" id="GO:1990610">
    <property type="term" value="F:acetolactate synthase regulator activity"/>
    <property type="evidence" value="ECO:0007669"/>
    <property type="project" value="UniProtKB-UniRule"/>
</dbReference>
<dbReference type="Proteomes" id="UP000680185">
    <property type="component" value="Unassembled WGS sequence"/>
</dbReference>
<evidence type="ECO:0000256" key="2">
    <source>
        <dbReference type="ARBA" id="ARBA00005025"/>
    </source>
</evidence>
<dbReference type="InterPro" id="IPR039557">
    <property type="entry name" value="AHAS_ACT"/>
</dbReference>
<reference evidence="10" key="2">
    <citation type="submission" date="2021-03" db="EMBL/GenBank/DDBJ databases">
        <authorList>
            <person name="Jaffe A."/>
        </authorList>
    </citation>
    <scope>NUCLEOTIDE SEQUENCE</scope>
    <source>
        <strain evidence="10">RIFCSPLOWO2_01_FULL_43_13</strain>
    </source>
</reference>
<accession>A0A7J4JUC0</accession>
<dbReference type="EMBL" id="JAGVWB010000004">
    <property type="protein sequence ID" value="MBS3057859.1"/>
    <property type="molecule type" value="Genomic_DNA"/>
</dbReference>
<name>A0A7J4JUC0_9ARCH</name>
<dbReference type="InterPro" id="IPR045865">
    <property type="entry name" value="ACT-like_dom_sf"/>
</dbReference>
<keyword evidence="5 6" id="KW-0100">Branched-chain amino acid biosynthesis</keyword>
<evidence type="ECO:0000313" key="9">
    <source>
        <dbReference type="EMBL" id="HIH33292.1"/>
    </source>
</evidence>
<comment type="similarity">
    <text evidence="3 6">Belongs to the acetolactate synthase small subunit family.</text>
</comment>
<dbReference type="InterPro" id="IPR019455">
    <property type="entry name" value="Acetolactate_synth_ssu_C"/>
</dbReference>
<dbReference type="GO" id="GO:0003984">
    <property type="term" value="F:acetolactate synthase activity"/>
    <property type="evidence" value="ECO:0007669"/>
    <property type="project" value="UniProtKB-UniRule"/>
</dbReference>
<dbReference type="InterPro" id="IPR002912">
    <property type="entry name" value="ACT_dom"/>
</dbReference>
<dbReference type="PROSITE" id="PS51671">
    <property type="entry name" value="ACT"/>
    <property type="match status" value="1"/>
</dbReference>
<reference evidence="9 11" key="1">
    <citation type="journal article" date="2020" name="bioRxiv">
        <title>A rank-normalized archaeal taxonomy based on genome phylogeny resolves widespread incomplete and uneven classifications.</title>
        <authorList>
            <person name="Rinke C."/>
            <person name="Chuvochina M."/>
            <person name="Mussig A.J."/>
            <person name="Chaumeil P.-A."/>
            <person name="Waite D.W."/>
            <person name="Whitman W.B."/>
            <person name="Parks D.H."/>
            <person name="Hugenholtz P."/>
        </authorList>
    </citation>
    <scope>NUCLEOTIDE SEQUENCE [LARGE SCALE GENOMIC DNA]</scope>
    <source>
        <strain evidence="9">UBA10036</strain>
    </source>
</reference>
<dbReference type="PANTHER" id="PTHR30239:SF0">
    <property type="entry name" value="ACETOLACTATE SYNTHASE SMALL SUBUNIT 1, CHLOROPLASTIC"/>
    <property type="match status" value="1"/>
</dbReference>
<evidence type="ECO:0000256" key="1">
    <source>
        <dbReference type="ARBA" id="ARBA00004974"/>
    </source>
</evidence>
<dbReference type="InterPro" id="IPR004789">
    <property type="entry name" value="Acetalactate_synth_ssu"/>
</dbReference>
<dbReference type="Gene3D" id="3.30.70.260">
    <property type="match status" value="1"/>
</dbReference>
<dbReference type="SUPFAM" id="SSF55021">
    <property type="entry name" value="ACT-like"/>
    <property type="match status" value="2"/>
</dbReference>
<comment type="caution">
    <text evidence="8">The sequence shown here is derived from an EMBL/GenBank/DDBJ whole genome shotgun (WGS) entry which is preliminary data.</text>
</comment>
<dbReference type="EC" id="2.2.1.6" evidence="6"/>
<dbReference type="Proteomes" id="UP000527315">
    <property type="component" value="Unassembled WGS sequence"/>
</dbReference>
<dbReference type="Gene3D" id="3.30.70.1150">
    <property type="entry name" value="ACT-like. Chain A, domain 2"/>
    <property type="match status" value="1"/>
</dbReference>
<comment type="function">
    <text evidence="6">Catalyzes the conversion of 2 pyruvate molecules into acetolactate in the first common step of the biosynthetic pathway of the branched-amino acids such as leucine, isoleucine, and valine.</text>
</comment>
<dbReference type="Pfam" id="PF10369">
    <property type="entry name" value="ALS_ss_C"/>
    <property type="match status" value="1"/>
</dbReference>
<dbReference type="Pfam" id="PF22629">
    <property type="entry name" value="ACT_AHAS_ss"/>
    <property type="match status" value="1"/>
</dbReference>
<dbReference type="InterPro" id="IPR027271">
    <property type="entry name" value="Acetolactate_synth/TF_NikR_C"/>
</dbReference>
<dbReference type="InterPro" id="IPR054480">
    <property type="entry name" value="AHAS_small-like_ACT"/>
</dbReference>
<dbReference type="EMBL" id="DUFW01000025">
    <property type="protein sequence ID" value="HIH21382.1"/>
    <property type="molecule type" value="Genomic_DNA"/>
</dbReference>
<evidence type="ECO:0000259" key="7">
    <source>
        <dbReference type="PROSITE" id="PS51671"/>
    </source>
</evidence>
<protein>
    <recommendedName>
        <fullName evidence="6">Acetolactate synthase small subunit</fullName>
        <shortName evidence="6">AHAS</shortName>
        <shortName evidence="6">ALS</shortName>
        <ecNumber evidence="6">2.2.1.6</ecNumber>
    </recommendedName>
    <alternativeName>
        <fullName evidence="6">Acetohydroxy-acid synthase small subunit</fullName>
    </alternativeName>
</protein>
<reference evidence="10" key="3">
    <citation type="submission" date="2021-05" db="EMBL/GenBank/DDBJ databases">
        <title>Protein family content uncovers lineage relationships and bacterial pathway maintenance mechanisms in DPANN archaea.</title>
        <authorList>
            <person name="Castelle C.J."/>
            <person name="Meheust R."/>
            <person name="Jaffe A.L."/>
            <person name="Seitz K."/>
            <person name="Gong X."/>
            <person name="Baker B.J."/>
            <person name="Banfield J.F."/>
        </authorList>
    </citation>
    <scope>NUCLEOTIDE SEQUENCE</scope>
    <source>
        <strain evidence="10">RIFCSPLOWO2_01_FULL_43_13</strain>
    </source>
</reference>
<comment type="pathway">
    <text evidence="1 6">Amino-acid biosynthesis; L-isoleucine biosynthesis; L-isoleucine from 2-oxobutanoate: step 1/4.</text>
</comment>
<dbReference type="UniPathway" id="UPA00047">
    <property type="reaction ID" value="UER00055"/>
</dbReference>
<sequence length="161" mass="18071">MSEEKRKHIVGMLVKDEPGVLAKISGLFTRRGFNIDTIVVGKTNLKGISHIVISLQGDERTIEQLDKQVAKLEDVVKLADFKEEESIVREHCLLKINSAESIQKLEKACKKHNASILHTNHKFAIVELVEEPEKIDAFVQEMAAFGIKELSRSGINALKKE</sequence>
<comment type="subunit">
    <text evidence="6">Dimer of large and small chains.</text>
</comment>
<dbReference type="EMBL" id="DUFJ01000074">
    <property type="protein sequence ID" value="HIH33292.1"/>
    <property type="molecule type" value="Genomic_DNA"/>
</dbReference>
<comment type="catalytic activity">
    <reaction evidence="6">
        <text>2 pyruvate + H(+) = (2S)-2-acetolactate + CO2</text>
        <dbReference type="Rhea" id="RHEA:25249"/>
        <dbReference type="ChEBI" id="CHEBI:15361"/>
        <dbReference type="ChEBI" id="CHEBI:15378"/>
        <dbReference type="ChEBI" id="CHEBI:16526"/>
        <dbReference type="ChEBI" id="CHEBI:58476"/>
        <dbReference type="EC" id="2.2.1.6"/>
    </reaction>
</comment>
<dbReference type="NCBIfam" id="TIGR00119">
    <property type="entry name" value="acolac_sm"/>
    <property type="match status" value="1"/>
</dbReference>
<dbReference type="UniPathway" id="UPA00049">
    <property type="reaction ID" value="UER00059"/>
</dbReference>
<dbReference type="GO" id="GO:0009097">
    <property type="term" value="P:isoleucine biosynthetic process"/>
    <property type="evidence" value="ECO:0007669"/>
    <property type="project" value="UniProtKB-UniRule"/>
</dbReference>
<dbReference type="Proteomes" id="UP000590964">
    <property type="component" value="Unassembled WGS sequence"/>
</dbReference>
<evidence type="ECO:0000313" key="8">
    <source>
        <dbReference type="EMBL" id="HIH21382.1"/>
    </source>
</evidence>
<evidence type="ECO:0000256" key="3">
    <source>
        <dbReference type="ARBA" id="ARBA00006341"/>
    </source>
</evidence>
<evidence type="ECO:0000256" key="6">
    <source>
        <dbReference type="RuleBase" id="RU368092"/>
    </source>
</evidence>
<organism evidence="8 11">
    <name type="scientific">Candidatus Iainarchaeum sp</name>
    <dbReference type="NCBI Taxonomy" id="3101447"/>
    <lineage>
        <taxon>Archaea</taxon>
        <taxon>Candidatus Iainarchaeota</taxon>
        <taxon>Candidatus Iainarchaeia</taxon>
        <taxon>Candidatus Iainarchaeales</taxon>
        <taxon>Candidatus Iainarchaeaceae</taxon>
        <taxon>Candidatus Iainarchaeum</taxon>
    </lineage>
</organism>
<dbReference type="NCBIfam" id="NF008864">
    <property type="entry name" value="PRK11895.1"/>
    <property type="match status" value="1"/>
</dbReference>
<evidence type="ECO:0000256" key="5">
    <source>
        <dbReference type="ARBA" id="ARBA00023304"/>
    </source>
</evidence>
<evidence type="ECO:0000313" key="10">
    <source>
        <dbReference type="EMBL" id="MBS3057859.1"/>
    </source>
</evidence>
<dbReference type="AlphaFoldDB" id="A0A7J4JUC0"/>
<evidence type="ECO:0000256" key="4">
    <source>
        <dbReference type="ARBA" id="ARBA00022605"/>
    </source>
</evidence>